<dbReference type="SMART" id="SM00831">
    <property type="entry name" value="Cation_ATPase_N"/>
    <property type="match status" value="1"/>
</dbReference>
<keyword evidence="4 12" id="KW-0812">Transmembrane</keyword>
<dbReference type="InterPro" id="IPR018303">
    <property type="entry name" value="ATPase_P-typ_P_site"/>
</dbReference>
<feature type="domain" description="Cation-transporting P-type ATPase N-terminal" evidence="14">
    <location>
        <begin position="174"/>
        <end position="246"/>
    </location>
</feature>
<feature type="transmembrane region" description="Helical" evidence="12">
    <location>
        <begin position="951"/>
        <end position="973"/>
    </location>
</feature>
<proteinExistence type="inferred from homology"/>
<dbReference type="SFLD" id="SFLDF00027">
    <property type="entry name" value="p-type_atpase"/>
    <property type="match status" value="1"/>
</dbReference>
<keyword evidence="7 12" id="KW-0067">ATP-binding</keyword>
<dbReference type="InterPro" id="IPR004014">
    <property type="entry name" value="ATPase_P-typ_cation-transptr_N"/>
</dbReference>
<dbReference type="Proteomes" id="UP001530377">
    <property type="component" value="Unassembled WGS sequence"/>
</dbReference>
<dbReference type="GO" id="GO:0120029">
    <property type="term" value="P:proton export across plasma membrane"/>
    <property type="evidence" value="ECO:0007669"/>
    <property type="project" value="UniProtKB-UniRule"/>
</dbReference>
<dbReference type="Pfam" id="PF00122">
    <property type="entry name" value="E1-E2_ATPase"/>
    <property type="match status" value="1"/>
</dbReference>
<dbReference type="EMBL" id="JALLPB020000209">
    <property type="protein sequence ID" value="KAL3815258.1"/>
    <property type="molecule type" value="Genomic_DNA"/>
</dbReference>
<comment type="similarity">
    <text evidence="2 12">Belongs to the cation transport ATPase (P-type) (TC 3.A.3) family. Type IIIA subfamily.</text>
</comment>
<evidence type="ECO:0000256" key="10">
    <source>
        <dbReference type="ARBA" id="ARBA00022989"/>
    </source>
</evidence>
<evidence type="ECO:0000259" key="14">
    <source>
        <dbReference type="SMART" id="SM00831"/>
    </source>
</evidence>
<dbReference type="Pfam" id="PF00690">
    <property type="entry name" value="Cation_ATPase_N"/>
    <property type="match status" value="1"/>
</dbReference>
<evidence type="ECO:0000256" key="9">
    <source>
        <dbReference type="ARBA" id="ARBA00022967"/>
    </source>
</evidence>
<evidence type="ECO:0000256" key="5">
    <source>
        <dbReference type="ARBA" id="ARBA00022723"/>
    </source>
</evidence>
<dbReference type="GO" id="GO:0008553">
    <property type="term" value="F:P-type proton-exporting transporter activity"/>
    <property type="evidence" value="ECO:0007669"/>
    <property type="project" value="UniProtKB-UniRule"/>
</dbReference>
<dbReference type="SUPFAM" id="SSF81665">
    <property type="entry name" value="Calcium ATPase, transmembrane domain M"/>
    <property type="match status" value="1"/>
</dbReference>
<dbReference type="FunFam" id="2.70.150.10:FF:000042">
    <property type="entry name" value="Plasma membrane ATPase"/>
    <property type="match status" value="1"/>
</dbReference>
<evidence type="ECO:0000313" key="16">
    <source>
        <dbReference type="EMBL" id="KAL3827702.1"/>
    </source>
</evidence>
<dbReference type="PANTHER" id="PTHR42861">
    <property type="entry name" value="CALCIUM-TRANSPORTING ATPASE"/>
    <property type="match status" value="1"/>
</dbReference>
<dbReference type="PROSITE" id="PS00154">
    <property type="entry name" value="ATPASE_E1_E2"/>
    <property type="match status" value="1"/>
</dbReference>
<feature type="transmembrane region" description="Helical" evidence="12">
    <location>
        <begin position="796"/>
        <end position="819"/>
    </location>
</feature>
<evidence type="ECO:0000256" key="1">
    <source>
        <dbReference type="ARBA" id="ARBA00004141"/>
    </source>
</evidence>
<feature type="transmembrane region" description="Helical" evidence="12">
    <location>
        <begin position="872"/>
        <end position="896"/>
    </location>
</feature>
<keyword evidence="11 12" id="KW-0472">Membrane</keyword>
<dbReference type="SFLD" id="SFLDG00002">
    <property type="entry name" value="C1.7:_P-type_atpase_like"/>
    <property type="match status" value="1"/>
</dbReference>
<dbReference type="InterPro" id="IPR006534">
    <property type="entry name" value="P-type_ATPase_IIIA"/>
</dbReference>
<dbReference type="GO" id="GO:0046872">
    <property type="term" value="F:metal ion binding"/>
    <property type="evidence" value="ECO:0007669"/>
    <property type="project" value="UniProtKB-KW"/>
</dbReference>
<dbReference type="InterPro" id="IPR036412">
    <property type="entry name" value="HAD-like_sf"/>
</dbReference>
<comment type="subcellular location">
    <subcellularLocation>
        <location evidence="12">Cell membrane</location>
        <topology evidence="12">Multi-pass membrane protein</topology>
    </subcellularLocation>
    <subcellularLocation>
        <location evidence="1">Membrane</location>
        <topology evidence="1">Multi-pass membrane protein</topology>
    </subcellularLocation>
</comment>
<evidence type="ECO:0000256" key="3">
    <source>
        <dbReference type="ARBA" id="ARBA00022553"/>
    </source>
</evidence>
<dbReference type="Gene3D" id="2.70.150.10">
    <property type="entry name" value="Calcium-transporting ATPase, cytoplasmic transduction domain A"/>
    <property type="match status" value="1"/>
</dbReference>
<dbReference type="GO" id="GO:0005886">
    <property type="term" value="C:plasma membrane"/>
    <property type="evidence" value="ECO:0007669"/>
    <property type="project" value="UniProtKB-SubCell"/>
</dbReference>
<dbReference type="AlphaFoldDB" id="A0ABD3RQV8"/>
<feature type="transmembrane region" description="Helical" evidence="12">
    <location>
        <begin position="916"/>
        <end position="939"/>
    </location>
</feature>
<dbReference type="InterPro" id="IPR059000">
    <property type="entry name" value="ATPase_P-type_domA"/>
</dbReference>
<organism evidence="15 17">
    <name type="scientific">Cyclostephanos tholiformis</name>
    <dbReference type="NCBI Taxonomy" id="382380"/>
    <lineage>
        <taxon>Eukaryota</taxon>
        <taxon>Sar</taxon>
        <taxon>Stramenopiles</taxon>
        <taxon>Ochrophyta</taxon>
        <taxon>Bacillariophyta</taxon>
        <taxon>Coscinodiscophyceae</taxon>
        <taxon>Thalassiosirophycidae</taxon>
        <taxon>Stephanodiscales</taxon>
        <taxon>Stephanodiscaceae</taxon>
        <taxon>Cyclostephanos</taxon>
    </lineage>
</organism>
<dbReference type="InterPro" id="IPR001757">
    <property type="entry name" value="P_typ_ATPase"/>
</dbReference>
<keyword evidence="3" id="KW-0597">Phosphoprotein</keyword>
<evidence type="ECO:0000313" key="17">
    <source>
        <dbReference type="Proteomes" id="UP001530377"/>
    </source>
</evidence>
<reference evidence="15 17" key="1">
    <citation type="submission" date="2024-10" db="EMBL/GenBank/DDBJ databases">
        <title>Updated reference genomes for cyclostephanoid diatoms.</title>
        <authorList>
            <person name="Roberts W.R."/>
            <person name="Alverson A.J."/>
        </authorList>
    </citation>
    <scope>NUCLEOTIDE SEQUENCE [LARGE SCALE GENOMIC DNA]</scope>
    <source>
        <strain evidence="15 17">AJA228-03</strain>
    </source>
</reference>
<feature type="transmembrane region" description="Helical" evidence="12">
    <location>
        <begin position="429"/>
        <end position="451"/>
    </location>
</feature>
<evidence type="ECO:0000256" key="11">
    <source>
        <dbReference type="ARBA" id="ARBA00023136"/>
    </source>
</evidence>
<accession>A0ABD3RQV8</accession>
<dbReference type="FunFam" id="3.40.1110.10:FF:000005">
    <property type="entry name" value="Plasma membrane ATPase"/>
    <property type="match status" value="1"/>
</dbReference>
<keyword evidence="10 12" id="KW-1133">Transmembrane helix</keyword>
<dbReference type="InterPro" id="IPR023214">
    <property type="entry name" value="HAD_sf"/>
</dbReference>
<dbReference type="EC" id="7.1.2.1" evidence="12"/>
<dbReference type="GO" id="GO:0005524">
    <property type="term" value="F:ATP binding"/>
    <property type="evidence" value="ECO:0007669"/>
    <property type="project" value="UniProtKB-UniRule"/>
</dbReference>
<dbReference type="InterPro" id="IPR023298">
    <property type="entry name" value="ATPase_P-typ_TM_dom_sf"/>
</dbReference>
<keyword evidence="12" id="KW-0813">Transport</keyword>
<dbReference type="Gene3D" id="1.20.1110.10">
    <property type="entry name" value="Calcium-transporting ATPase, transmembrane domain"/>
    <property type="match status" value="1"/>
</dbReference>
<feature type="transmembrane region" description="Helical" evidence="12">
    <location>
        <begin position="985"/>
        <end position="1006"/>
    </location>
</feature>
<dbReference type="NCBIfam" id="TIGR01647">
    <property type="entry name" value="ATPase-IIIA_H"/>
    <property type="match status" value="1"/>
</dbReference>
<evidence type="ECO:0000256" key="8">
    <source>
        <dbReference type="ARBA" id="ARBA00022842"/>
    </source>
</evidence>
<dbReference type="Gene3D" id="3.40.1110.10">
    <property type="entry name" value="Calcium-transporting ATPase, cytoplasmic domain N"/>
    <property type="match status" value="1"/>
</dbReference>
<evidence type="ECO:0000256" key="12">
    <source>
        <dbReference type="RuleBase" id="RU362083"/>
    </source>
</evidence>
<keyword evidence="8 12" id="KW-0460">Magnesium</keyword>
<dbReference type="InterPro" id="IPR044492">
    <property type="entry name" value="P_typ_ATPase_HD_dom"/>
</dbReference>
<dbReference type="InterPro" id="IPR008250">
    <property type="entry name" value="ATPase_P-typ_transduc_dom_A_sf"/>
</dbReference>
<evidence type="ECO:0000256" key="13">
    <source>
        <dbReference type="SAM" id="MobiDB-lite"/>
    </source>
</evidence>
<evidence type="ECO:0000256" key="7">
    <source>
        <dbReference type="ARBA" id="ARBA00022840"/>
    </source>
</evidence>
<keyword evidence="12" id="KW-0406">Ion transport</keyword>
<comment type="caution">
    <text evidence="15">The sequence shown here is derived from an EMBL/GenBank/DDBJ whole genome shotgun (WGS) entry which is preliminary data.</text>
</comment>
<feature type="transmembrane region" description="Helical" evidence="12">
    <location>
        <begin position="839"/>
        <end position="860"/>
    </location>
</feature>
<sequence>MSTKGTEQDDTVPSMHAPETSRLAKPRAKAFSDISAMVAGTGGIDVPYNSRMLPYDAGGLDALPEKDQEVIRDAIMNATGKSGRKKTKSEIAAMMAQGLMDQGGTGTRTQRKRQGSNADIITKFGYAPQLGYDDLKMAEAIIRHGNIREREASNASNMEKLIQEKEEDEEVQYDEHGNKRESVEDGFVYNHVGFTDDEAKVLLEKYGKNQLPEKIVPKWRLFLDQFRAPMPIMIWIAIIIEAAITNWIDMGILLVIQFTNASISFYELNKAGDAVAALKNSLKPTATCKRNGKWEVVDATLLVPGDLVLLASGSAIPADCRVNNSEIDVDQAALTGESLPVTFYKGDSCKMGSTVVRGEVEATVEFTGVDTFFGKTASLLASSGEISHLQKVLMKFMIVLVVLSVTLCLIVFIYLLVGDLPLQEALSHTVVLLVASIPLAIEIVTNTTLAIGSKALSKEGAIVARLSAIEDLAGMCILCSDKTGTLTLNQMMLQEETPTYSPGETQETVLVYAALAAKWKEPPRDALDRLTLGSVNMDLLVDYEQLDFVPFDPRFKRTEGTVRNTKTGAELKTTKGAPHIILGLLSASDSEVKEAVEAAVVKFGEMGIRTLAVAKMEGLNGQWKMMGLLTFLDPPRPDTKQTIIDANKYGVNVKMVTGDHLLIAKQTAKTLAMGDKIFTSENLPMLDPETKQKPPDLGKTYGNMCLAADGFAQMFPEHKYLVVETLRELGYSVGATGDGVNDAPALKHADVGIAVKGATDAANAAADIILTEDGLSTIVFGIITAREIFSRISNFITYRASISATLQLLIFFFIAVFAFHPKDYQPENEEWPEYFFMPVLMLMLITLLNDGTLITIAYDYAEASINPNKWNIPALFITSTVLGMVSCLSSLLLLWFLLTSHEPNGLFNKLGLGGVFYGQITTAVYLKVSVSDFLTLFSARTGPKFFWQIRPATILLMGGVIALTISSLLAIFWPTSEPDGILTEGLKTNMAVWGFVWLYCLVWWFIQDAAKVLTYHYMYKYNFNNISAVVKMKVIE</sequence>
<gene>
    <name evidence="16" type="ORF">ACHAXA_000575</name>
    <name evidence="15" type="ORF">ACHAXA_002794</name>
</gene>
<feature type="region of interest" description="Disordered" evidence="13">
    <location>
        <begin position="1"/>
        <end position="26"/>
    </location>
</feature>
<feature type="transmembrane region" description="Helical" evidence="12">
    <location>
        <begin position="396"/>
        <end position="417"/>
    </location>
</feature>
<dbReference type="FunFam" id="3.40.50.1000:FF:000211">
    <property type="entry name" value="Plasma membrane ATPase"/>
    <property type="match status" value="1"/>
</dbReference>
<keyword evidence="12" id="KW-0375">Hydrogen ion transport</keyword>
<keyword evidence="9 12" id="KW-1278">Translocase</keyword>
<feature type="transmembrane region" description="Helical" evidence="12">
    <location>
        <begin position="232"/>
        <end position="256"/>
    </location>
</feature>
<evidence type="ECO:0000256" key="2">
    <source>
        <dbReference type="ARBA" id="ARBA00008804"/>
    </source>
</evidence>
<evidence type="ECO:0000256" key="4">
    <source>
        <dbReference type="ARBA" id="ARBA00022692"/>
    </source>
</evidence>
<dbReference type="SUPFAM" id="SSF81653">
    <property type="entry name" value="Calcium ATPase, transduction domain A"/>
    <property type="match status" value="1"/>
</dbReference>
<dbReference type="PRINTS" id="PR00120">
    <property type="entry name" value="HATPASE"/>
</dbReference>
<dbReference type="SUPFAM" id="SSF56784">
    <property type="entry name" value="HAD-like"/>
    <property type="match status" value="1"/>
</dbReference>
<keyword evidence="17" id="KW-1185">Reference proteome</keyword>
<comment type="catalytic activity">
    <reaction evidence="12">
        <text>ATP + H2O + H(+)(in) = ADP + phosphate + 2 H(+)(out)</text>
        <dbReference type="Rhea" id="RHEA:20852"/>
        <dbReference type="ChEBI" id="CHEBI:15377"/>
        <dbReference type="ChEBI" id="CHEBI:15378"/>
        <dbReference type="ChEBI" id="CHEBI:30616"/>
        <dbReference type="ChEBI" id="CHEBI:43474"/>
        <dbReference type="ChEBI" id="CHEBI:456216"/>
        <dbReference type="EC" id="7.1.2.1"/>
    </reaction>
</comment>
<keyword evidence="5" id="KW-0479">Metal-binding</keyword>
<dbReference type="Pfam" id="PF00702">
    <property type="entry name" value="Hydrolase"/>
    <property type="match status" value="1"/>
</dbReference>
<dbReference type="Gene3D" id="3.40.50.1000">
    <property type="entry name" value="HAD superfamily/HAD-like"/>
    <property type="match status" value="1"/>
</dbReference>
<dbReference type="SFLD" id="SFLDS00003">
    <property type="entry name" value="Haloacid_Dehalogenase"/>
    <property type="match status" value="1"/>
</dbReference>
<evidence type="ECO:0000256" key="6">
    <source>
        <dbReference type="ARBA" id="ARBA00022741"/>
    </source>
</evidence>
<evidence type="ECO:0000313" key="15">
    <source>
        <dbReference type="EMBL" id="KAL3815258.1"/>
    </source>
</evidence>
<name>A0ABD3RQV8_9STRA</name>
<dbReference type="InterPro" id="IPR023299">
    <property type="entry name" value="ATPase_P-typ_cyto_dom_N"/>
</dbReference>
<dbReference type="EMBL" id="JALLPB020000001">
    <property type="protein sequence ID" value="KAL3827702.1"/>
    <property type="molecule type" value="Genomic_DNA"/>
</dbReference>
<dbReference type="PRINTS" id="PR00119">
    <property type="entry name" value="CATATPASE"/>
</dbReference>
<keyword evidence="6 12" id="KW-0547">Nucleotide-binding</keyword>
<dbReference type="NCBIfam" id="TIGR01494">
    <property type="entry name" value="ATPase_P-type"/>
    <property type="match status" value="2"/>
</dbReference>
<protein>
    <recommendedName>
        <fullName evidence="12">Plasma membrane ATPase</fullName>
        <ecNumber evidence="12">7.1.2.1</ecNumber>
    </recommendedName>
</protein>